<protein>
    <submittedName>
        <fullName evidence="2">Uncharacterized protein</fullName>
    </submittedName>
</protein>
<feature type="region of interest" description="Disordered" evidence="1">
    <location>
        <begin position="196"/>
        <end position="231"/>
    </location>
</feature>
<sequence length="268" mass="29237">MISTAPMDVRDPAYYDKLRDFLDVSRHISSIERSLLHDDGFMRLRETMVRLAQEDMAPPPPQEGDNNEDTDDSSPDTFIAVPGPGNRKISTSHASVVRDSAPLSDTNMNGGAFYTLRKLEHENLIARLKKASLEVDLLNFELGLSEGRFALETKFVNSHYGHGAKRGSVDGFAMIPFAHIFPPGLARPVQLPHPGYHQKSQPGVKMEAGGQHSGYPAIHHSPRSQGKGKKSMRVEEGVEIGVIGGGKSLSNTHDELVSLGLGSMNVAF</sequence>
<evidence type="ECO:0000313" key="3">
    <source>
        <dbReference type="Proteomes" id="UP000076154"/>
    </source>
</evidence>
<dbReference type="AlphaFoldDB" id="A0A369JYZ5"/>
<feature type="compositionally biased region" description="Acidic residues" evidence="1">
    <location>
        <begin position="65"/>
        <end position="74"/>
    </location>
</feature>
<dbReference type="Proteomes" id="UP000076154">
    <property type="component" value="Unassembled WGS sequence"/>
</dbReference>
<keyword evidence="3" id="KW-1185">Reference proteome</keyword>
<feature type="region of interest" description="Disordered" evidence="1">
    <location>
        <begin position="55"/>
        <end position="93"/>
    </location>
</feature>
<feature type="compositionally biased region" description="Basic residues" evidence="1">
    <location>
        <begin position="220"/>
        <end position="231"/>
    </location>
</feature>
<reference evidence="2" key="1">
    <citation type="submission" date="2018-04" db="EMBL/GenBank/DDBJ databases">
        <title>Whole genome sequencing of Hypsizygus marmoreus.</title>
        <authorList>
            <person name="Choi I.-G."/>
            <person name="Min B."/>
            <person name="Kim J.-G."/>
            <person name="Kim S."/>
            <person name="Oh Y.-L."/>
            <person name="Kong W.-S."/>
            <person name="Park H."/>
            <person name="Jeong J."/>
            <person name="Song E.-S."/>
        </authorList>
    </citation>
    <scope>NUCLEOTIDE SEQUENCE [LARGE SCALE GENOMIC DNA]</scope>
    <source>
        <strain evidence="2">51987-8</strain>
    </source>
</reference>
<dbReference type="InParanoid" id="A0A369JYZ5"/>
<proteinExistence type="predicted"/>
<name>A0A369JYZ5_HYPMA</name>
<evidence type="ECO:0000313" key="2">
    <source>
        <dbReference type="EMBL" id="RDB27579.1"/>
    </source>
</evidence>
<dbReference type="EMBL" id="LUEZ02000015">
    <property type="protein sequence ID" value="RDB27579.1"/>
    <property type="molecule type" value="Genomic_DNA"/>
</dbReference>
<gene>
    <name evidence="2" type="ORF">Hypma_003882</name>
</gene>
<comment type="caution">
    <text evidence="2">The sequence shown here is derived from an EMBL/GenBank/DDBJ whole genome shotgun (WGS) entry which is preliminary data.</text>
</comment>
<evidence type="ECO:0000256" key="1">
    <source>
        <dbReference type="SAM" id="MobiDB-lite"/>
    </source>
</evidence>
<accession>A0A369JYZ5</accession>
<organism evidence="2 3">
    <name type="scientific">Hypsizygus marmoreus</name>
    <name type="common">White beech mushroom</name>
    <name type="synonym">Agaricus marmoreus</name>
    <dbReference type="NCBI Taxonomy" id="39966"/>
    <lineage>
        <taxon>Eukaryota</taxon>
        <taxon>Fungi</taxon>
        <taxon>Dikarya</taxon>
        <taxon>Basidiomycota</taxon>
        <taxon>Agaricomycotina</taxon>
        <taxon>Agaricomycetes</taxon>
        <taxon>Agaricomycetidae</taxon>
        <taxon>Agaricales</taxon>
        <taxon>Tricholomatineae</taxon>
        <taxon>Lyophyllaceae</taxon>
        <taxon>Hypsizygus</taxon>
    </lineage>
</organism>